<dbReference type="Proteomes" id="UP000462055">
    <property type="component" value="Unassembled WGS sequence"/>
</dbReference>
<evidence type="ECO:0000313" key="3">
    <source>
        <dbReference type="Proteomes" id="UP000462055"/>
    </source>
</evidence>
<dbReference type="Gene3D" id="3.90.1570.10">
    <property type="entry name" value="tt1808, chain A"/>
    <property type="match status" value="1"/>
</dbReference>
<keyword evidence="2" id="KW-0540">Nuclease</keyword>
<dbReference type="InterPro" id="IPR011335">
    <property type="entry name" value="Restrct_endonuc-II-like"/>
</dbReference>
<keyword evidence="3" id="KW-1185">Reference proteome</keyword>
<reference evidence="2" key="1">
    <citation type="submission" date="2019-12" db="EMBL/GenBank/DDBJ databases">
        <title>Actinomadura physcomitrii sp. nov., a novel actinomycete isolated from moss [Physcomitrium sphaericum (Ludw) Fuernr].</title>
        <authorList>
            <person name="Zhuang X."/>
        </authorList>
    </citation>
    <scope>NUCLEOTIDE SEQUENCE [LARGE SCALE GENOMIC DNA]</scope>
    <source>
        <strain evidence="2">LD22</strain>
    </source>
</reference>
<dbReference type="Pfam" id="PF05685">
    <property type="entry name" value="Uma2"/>
    <property type="match status" value="1"/>
</dbReference>
<organism evidence="2 3">
    <name type="scientific">Actinomadura physcomitrii</name>
    <dbReference type="NCBI Taxonomy" id="2650748"/>
    <lineage>
        <taxon>Bacteria</taxon>
        <taxon>Bacillati</taxon>
        <taxon>Actinomycetota</taxon>
        <taxon>Actinomycetes</taxon>
        <taxon>Streptosporangiales</taxon>
        <taxon>Thermomonosporaceae</taxon>
        <taxon>Actinomadura</taxon>
    </lineage>
</organism>
<protein>
    <submittedName>
        <fullName evidence="2">Uma2 family endonuclease</fullName>
    </submittedName>
</protein>
<feature type="domain" description="Putative restriction endonuclease" evidence="1">
    <location>
        <begin position="31"/>
        <end position="181"/>
    </location>
</feature>
<dbReference type="AlphaFoldDB" id="A0A6I4M4L4"/>
<dbReference type="EMBL" id="WBMS02000005">
    <property type="protein sequence ID" value="MWA00382.1"/>
    <property type="molecule type" value="Genomic_DNA"/>
</dbReference>
<keyword evidence="2" id="KW-0255">Endonuclease</keyword>
<dbReference type="PANTHER" id="PTHR35400">
    <property type="entry name" value="SLR1083 PROTEIN"/>
    <property type="match status" value="1"/>
</dbReference>
<dbReference type="GO" id="GO:0004519">
    <property type="term" value="F:endonuclease activity"/>
    <property type="evidence" value="ECO:0007669"/>
    <property type="project" value="UniProtKB-KW"/>
</dbReference>
<name>A0A6I4M4L4_9ACTN</name>
<dbReference type="PANTHER" id="PTHR35400:SF3">
    <property type="entry name" value="SLL1072 PROTEIN"/>
    <property type="match status" value="1"/>
</dbReference>
<proteinExistence type="predicted"/>
<accession>A0A6I4M4L4</accession>
<sequence>MEGHLFDADTIAKALEQLSEFAETRGFTFAKFESIGDQIVMLAGTRWEHDDIIAQIREQVPRHRRCKITNVDLQLTSEPREPIPDLIVLPEPLAQGEKPWAHETELLVEVVSQRNYREDYEGKRRRYAQSGAPQYLLVDPRDGVCVLYTEPIKSEGTYKEIVSTDFGEPIRGVLCMDGADLDTSEFLRYT</sequence>
<dbReference type="SUPFAM" id="SSF52980">
    <property type="entry name" value="Restriction endonuclease-like"/>
    <property type="match status" value="1"/>
</dbReference>
<dbReference type="InterPro" id="IPR008538">
    <property type="entry name" value="Uma2"/>
</dbReference>
<comment type="caution">
    <text evidence="2">The sequence shown here is derived from an EMBL/GenBank/DDBJ whole genome shotgun (WGS) entry which is preliminary data.</text>
</comment>
<dbReference type="RefSeq" id="WP_151592910.1">
    <property type="nucleotide sequence ID" value="NZ_WBMS02000005.1"/>
</dbReference>
<dbReference type="InterPro" id="IPR012296">
    <property type="entry name" value="Nuclease_put_TT1808"/>
</dbReference>
<evidence type="ECO:0000313" key="2">
    <source>
        <dbReference type="EMBL" id="MWA00382.1"/>
    </source>
</evidence>
<gene>
    <name evidence="2" type="ORF">F8568_008340</name>
</gene>
<keyword evidence="2" id="KW-0378">Hydrolase</keyword>
<dbReference type="CDD" id="cd06260">
    <property type="entry name" value="DUF820-like"/>
    <property type="match status" value="1"/>
</dbReference>
<evidence type="ECO:0000259" key="1">
    <source>
        <dbReference type="Pfam" id="PF05685"/>
    </source>
</evidence>